<feature type="transmembrane region" description="Helical" evidence="2">
    <location>
        <begin position="30"/>
        <end position="47"/>
    </location>
</feature>
<feature type="transmembrane region" description="Helical" evidence="2">
    <location>
        <begin position="7"/>
        <end position="24"/>
    </location>
</feature>
<reference evidence="4" key="1">
    <citation type="submission" date="2014-04" db="EMBL/GenBank/DDBJ databases">
        <title>Evolutionary Origins and Diversification of the Mycorrhizal Mutualists.</title>
        <authorList>
            <consortium name="DOE Joint Genome Institute"/>
            <consortium name="Mycorrhizal Genomics Consortium"/>
            <person name="Kohler A."/>
            <person name="Kuo A."/>
            <person name="Nagy L.G."/>
            <person name="Floudas D."/>
            <person name="Copeland A."/>
            <person name="Barry K.W."/>
            <person name="Cichocki N."/>
            <person name="Veneault-Fourrey C."/>
            <person name="LaButti K."/>
            <person name="Lindquist E.A."/>
            <person name="Lipzen A."/>
            <person name="Lundell T."/>
            <person name="Morin E."/>
            <person name="Murat C."/>
            <person name="Riley R."/>
            <person name="Ohm R."/>
            <person name="Sun H."/>
            <person name="Tunlid A."/>
            <person name="Henrissat B."/>
            <person name="Grigoriev I.V."/>
            <person name="Hibbett D.S."/>
            <person name="Martin F."/>
        </authorList>
    </citation>
    <scope>NUCLEOTIDE SEQUENCE [LARGE SCALE GENOMIC DNA]</scope>
    <source>
        <strain evidence="4">FD-334 SS-4</strain>
    </source>
</reference>
<accession>A0A0D2L4B3</accession>
<keyword evidence="2" id="KW-0812">Transmembrane</keyword>
<keyword evidence="2" id="KW-1133">Transmembrane helix</keyword>
<protein>
    <submittedName>
        <fullName evidence="3">Uncharacterized protein</fullName>
    </submittedName>
</protein>
<name>A0A0D2L4B3_HYPSF</name>
<keyword evidence="4" id="KW-1185">Reference proteome</keyword>
<evidence type="ECO:0000256" key="2">
    <source>
        <dbReference type="SAM" id="Phobius"/>
    </source>
</evidence>
<proteinExistence type="predicted"/>
<dbReference type="Proteomes" id="UP000054270">
    <property type="component" value="Unassembled WGS sequence"/>
</dbReference>
<keyword evidence="2" id="KW-0472">Membrane</keyword>
<feature type="region of interest" description="Disordered" evidence="1">
    <location>
        <begin position="83"/>
        <end position="149"/>
    </location>
</feature>
<evidence type="ECO:0000256" key="1">
    <source>
        <dbReference type="SAM" id="MobiDB-lite"/>
    </source>
</evidence>
<evidence type="ECO:0000313" key="3">
    <source>
        <dbReference type="EMBL" id="KJA21632.1"/>
    </source>
</evidence>
<dbReference type="EMBL" id="KN817556">
    <property type="protein sequence ID" value="KJA21632.1"/>
    <property type="molecule type" value="Genomic_DNA"/>
</dbReference>
<evidence type="ECO:0000313" key="4">
    <source>
        <dbReference type="Proteomes" id="UP000054270"/>
    </source>
</evidence>
<organism evidence="3 4">
    <name type="scientific">Hypholoma sublateritium (strain FD-334 SS-4)</name>
    <dbReference type="NCBI Taxonomy" id="945553"/>
    <lineage>
        <taxon>Eukaryota</taxon>
        <taxon>Fungi</taxon>
        <taxon>Dikarya</taxon>
        <taxon>Basidiomycota</taxon>
        <taxon>Agaricomycotina</taxon>
        <taxon>Agaricomycetes</taxon>
        <taxon>Agaricomycetidae</taxon>
        <taxon>Agaricales</taxon>
        <taxon>Agaricineae</taxon>
        <taxon>Strophariaceae</taxon>
        <taxon>Hypholoma</taxon>
    </lineage>
</organism>
<sequence>MRVFHSLLVFHIPISFSISIPVPISFSSPIPIPIAFSFSIPIIFSFARQHARHAPECDPGAYNRRWQAVGAQVLRAQVLGAHARSPQPPRLPHPHLLLHPPSPSHPHPHPHPRPRPHHLLLRTPTTYAHERPRGRRRSAIPGSAGVGRC</sequence>
<dbReference type="AlphaFoldDB" id="A0A0D2L4B3"/>
<feature type="compositionally biased region" description="Basic residues" evidence="1">
    <location>
        <begin position="106"/>
        <end position="120"/>
    </location>
</feature>
<gene>
    <name evidence="3" type="ORF">HYPSUDRAFT_685843</name>
</gene>